<dbReference type="EMBL" id="JAOYFB010000001">
    <property type="protein sequence ID" value="KAK4004364.1"/>
    <property type="molecule type" value="Genomic_DNA"/>
</dbReference>
<feature type="compositionally biased region" description="Polar residues" evidence="1">
    <location>
        <begin position="610"/>
        <end position="623"/>
    </location>
</feature>
<feature type="domain" description="CxC3 like cysteine cluster" evidence="2">
    <location>
        <begin position="180"/>
        <end position="272"/>
    </location>
</feature>
<comment type="caution">
    <text evidence="3">The sequence shown here is derived from an EMBL/GenBank/DDBJ whole genome shotgun (WGS) entry which is preliminary data.</text>
</comment>
<protein>
    <recommendedName>
        <fullName evidence="2">CxC3 like cysteine cluster domain-containing protein</fullName>
    </recommendedName>
</protein>
<evidence type="ECO:0000256" key="1">
    <source>
        <dbReference type="SAM" id="MobiDB-lite"/>
    </source>
</evidence>
<dbReference type="InterPro" id="IPR040564">
    <property type="entry name" value="CxC3-like"/>
</dbReference>
<feature type="region of interest" description="Disordered" evidence="1">
    <location>
        <begin position="797"/>
        <end position="870"/>
    </location>
</feature>
<accession>A0ABQ9YUN7</accession>
<feature type="region of interest" description="Disordered" evidence="1">
    <location>
        <begin position="1"/>
        <end position="31"/>
    </location>
</feature>
<dbReference type="Pfam" id="PF18804">
    <property type="entry name" value="CxC3"/>
    <property type="match status" value="1"/>
</dbReference>
<feature type="compositionally biased region" description="Basic residues" evidence="1">
    <location>
        <begin position="856"/>
        <end position="870"/>
    </location>
</feature>
<feature type="compositionally biased region" description="Polar residues" evidence="1">
    <location>
        <begin position="803"/>
        <end position="826"/>
    </location>
</feature>
<evidence type="ECO:0000313" key="3">
    <source>
        <dbReference type="EMBL" id="KAK4004364.1"/>
    </source>
</evidence>
<feature type="region of interest" description="Disordered" evidence="1">
    <location>
        <begin position="390"/>
        <end position="494"/>
    </location>
</feature>
<reference evidence="3 4" key="1">
    <citation type="journal article" date="2023" name="Nucleic Acids Res.">
        <title>The hologenome of Daphnia magna reveals possible DNA methylation and microbiome-mediated evolution of the host genome.</title>
        <authorList>
            <person name="Chaturvedi A."/>
            <person name="Li X."/>
            <person name="Dhandapani V."/>
            <person name="Marshall H."/>
            <person name="Kissane S."/>
            <person name="Cuenca-Cambronero M."/>
            <person name="Asole G."/>
            <person name="Calvet F."/>
            <person name="Ruiz-Romero M."/>
            <person name="Marangio P."/>
            <person name="Guigo R."/>
            <person name="Rago D."/>
            <person name="Mirbahai L."/>
            <person name="Eastwood N."/>
            <person name="Colbourne J.K."/>
            <person name="Zhou J."/>
            <person name="Mallon E."/>
            <person name="Orsini L."/>
        </authorList>
    </citation>
    <scope>NUCLEOTIDE SEQUENCE [LARGE SCALE GENOMIC DNA]</scope>
    <source>
        <strain evidence="3">LRV0_1</strain>
    </source>
</reference>
<gene>
    <name evidence="3" type="ORF">OUZ56_006101</name>
</gene>
<feature type="compositionally biased region" description="Acidic residues" evidence="1">
    <location>
        <begin position="424"/>
        <end position="450"/>
    </location>
</feature>
<feature type="compositionally biased region" description="Polar residues" evidence="1">
    <location>
        <begin position="640"/>
        <end position="669"/>
    </location>
</feature>
<dbReference type="Proteomes" id="UP001234178">
    <property type="component" value="Unassembled WGS sequence"/>
</dbReference>
<name>A0ABQ9YUN7_9CRUS</name>
<feature type="compositionally biased region" description="Acidic residues" evidence="1">
    <location>
        <begin position="394"/>
        <end position="410"/>
    </location>
</feature>
<evidence type="ECO:0000313" key="4">
    <source>
        <dbReference type="Proteomes" id="UP001234178"/>
    </source>
</evidence>
<evidence type="ECO:0000259" key="2">
    <source>
        <dbReference type="Pfam" id="PF18804"/>
    </source>
</evidence>
<keyword evidence="4" id="KW-1185">Reference proteome</keyword>
<feature type="region of interest" description="Disordered" evidence="1">
    <location>
        <begin position="591"/>
        <end position="675"/>
    </location>
</feature>
<proteinExistence type="predicted"/>
<organism evidence="3 4">
    <name type="scientific">Daphnia magna</name>
    <dbReference type="NCBI Taxonomy" id="35525"/>
    <lineage>
        <taxon>Eukaryota</taxon>
        <taxon>Metazoa</taxon>
        <taxon>Ecdysozoa</taxon>
        <taxon>Arthropoda</taxon>
        <taxon>Crustacea</taxon>
        <taxon>Branchiopoda</taxon>
        <taxon>Diplostraca</taxon>
        <taxon>Cladocera</taxon>
        <taxon>Anomopoda</taxon>
        <taxon>Daphniidae</taxon>
        <taxon>Daphnia</taxon>
    </lineage>
</organism>
<sequence>MNEGNIPHALEETESPSSSPAKESELRSPSPPIVESSLMDHVILTSLAIHCLEDFHSALEQNVLQEFNNVHFTSKNLTQKPMCKETAFESWKSKQEIVYGSLVDSYTANQNLCGLCKAISGYGIIKCKDCCNYLCFSCDRKRHSYDPSHQRMYFKTDSSFKSLLPTEFITSRGEVVEQRVHVPLFPPPICTECDSRETSCLIASSKSCYVVTRKGRLDLNLPVFHCQNCEKSTFPTVEDYISSGFWPGTPERFTVLFHQDVLEFWHHLRLLTKNVVSIMSSIALDYKRLKLYLIKTGFQQPEISRYIKDVSSANYNTNKHRMIRIMFIANQLARDAGVELLIFGYFPNVTVGSCAAWAFGEETKNIVTKPTAKSFLKHWENIYVKNPAKANVDVDNEEPQTENVDNEEPQTENVENEERQGENVDVDNEDDPQTENVENEEREAENEEPQTENVELNKEKEVVVVQVSHTGSEGESVEPTNKESEAGGVESSNKDYFEPEHEYFPSHLITGTQHPSSTVTITLTQSEDGTFFPPPHLIDQLDAWELGVSPSLAPPSSGQLFEIATESTCDGTGRTGASNKAASELSVPVNGTKRTVPVQGPATTPVEFDSTPTPFGTTSTQNPAAAISKEQPLTDISLKARTTSSESQVFPSGSELGSTSGENAHTKGQASPKRLPAELTAKAASNPSLLPLVTSSEAQVLITAVISAANTSIGNPVLPFRETGQPVTTNKASYLTAGKKVRQKGKKQSQHHLPVELTTMTASNPSSFPPVTLSETQVLISSPSPPVSVVTIRSEIPELPTPETGQWGTENGVLASSDSASASIFKQQKWKNGVESETSTKKKRAVSKNVASTKQTQRKSTRTPKPKFLN</sequence>